<dbReference type="AlphaFoldDB" id="A0A5K1VCK7"/>
<dbReference type="SUPFAM" id="SSF51182">
    <property type="entry name" value="RmlC-like cupins"/>
    <property type="match status" value="1"/>
</dbReference>
<dbReference type="VEuPathDB" id="AmoebaDB:EHI7A_045750"/>
<dbReference type="InterPro" id="IPR047142">
    <property type="entry name" value="OryJ/VirC-like"/>
</dbReference>
<dbReference type="InterPro" id="IPR014710">
    <property type="entry name" value="RmlC-like_jellyroll"/>
</dbReference>
<dbReference type="CDD" id="cd02236">
    <property type="entry name" value="cupin_CV2614-like"/>
    <property type="match status" value="1"/>
</dbReference>
<evidence type="ECO:0000313" key="3">
    <source>
        <dbReference type="Proteomes" id="UP000078387"/>
    </source>
</evidence>
<dbReference type="InterPro" id="IPR013096">
    <property type="entry name" value="Cupin_2"/>
</dbReference>
<dbReference type="OMA" id="WHYGKNE"/>
<dbReference type="Pfam" id="PF07883">
    <property type="entry name" value="Cupin_2"/>
    <property type="match status" value="1"/>
</dbReference>
<dbReference type="Gene3D" id="2.60.120.10">
    <property type="entry name" value="Jelly Rolls"/>
    <property type="match status" value="1"/>
</dbReference>
<organism evidence="2 3">
    <name type="scientific">Entamoeba histolytica</name>
    <dbReference type="NCBI Taxonomy" id="5759"/>
    <lineage>
        <taxon>Eukaryota</taxon>
        <taxon>Amoebozoa</taxon>
        <taxon>Evosea</taxon>
        <taxon>Archamoebae</taxon>
        <taxon>Mastigamoebida</taxon>
        <taxon>Entamoebidae</taxon>
        <taxon>Entamoeba</taxon>
    </lineage>
</organism>
<comment type="caution">
    <text evidence="2">The sequence shown here is derived from an EMBL/GenBank/DDBJ whole genome shotgun (WGS) entry which is preliminary data.</text>
</comment>
<dbReference type="PANTHER" id="PTHR36156">
    <property type="entry name" value="SLR2101 PROTEIN"/>
    <property type="match status" value="1"/>
</dbReference>
<dbReference type="VEuPathDB" id="AmoebaDB:EHI_100350"/>
<dbReference type="VEuPathDB" id="AmoebaDB:EHI5A_075670"/>
<dbReference type="EMBL" id="BDEQ01000001">
    <property type="protein sequence ID" value="GAT94797.1"/>
    <property type="molecule type" value="Genomic_DNA"/>
</dbReference>
<dbReference type="Proteomes" id="UP000078387">
    <property type="component" value="Unassembled WGS sequence"/>
</dbReference>
<accession>A0A5K1VCK7</accession>
<evidence type="ECO:0000259" key="1">
    <source>
        <dbReference type="Pfam" id="PF07883"/>
    </source>
</evidence>
<gene>
    <name evidence="2" type="ORF">CL6EHI_100350</name>
</gene>
<proteinExistence type="predicted"/>
<feature type="domain" description="Cupin type-2" evidence="1">
    <location>
        <begin position="38"/>
        <end position="106"/>
    </location>
</feature>
<dbReference type="VEuPathDB" id="AmoebaDB:EHI8A_120570"/>
<dbReference type="InterPro" id="IPR011051">
    <property type="entry name" value="RmlC_Cupin_sf"/>
</dbReference>
<dbReference type="VEuPathDB" id="AmoebaDB:KM1_088200"/>
<sequence length="118" mass="13144">MQSNSVKVEKLIESTTSWDGTSLPSYPDGQPKISVMKIIIPPHTHLEKHHHLVINAGVIIKGELTVILENGKEQVFSEGEAIIEVVGKIHYGENRTDENVILLMFYAGNETLPLTEQQ</sequence>
<protein>
    <recommendedName>
        <fullName evidence="1">Cupin type-2 domain-containing protein</fullName>
    </recommendedName>
</protein>
<evidence type="ECO:0000313" key="2">
    <source>
        <dbReference type="EMBL" id="GAT94797.1"/>
    </source>
</evidence>
<reference evidence="2 3" key="1">
    <citation type="submission" date="2016-05" db="EMBL/GenBank/DDBJ databases">
        <title>First whole genome sequencing of Entamoeba histolytica HM1:IMSS-clone-6.</title>
        <authorList>
            <person name="Mukherjee Avik.K."/>
            <person name="Izumyama S."/>
            <person name="Nakada-Tsukui K."/>
            <person name="Nozaki T."/>
        </authorList>
    </citation>
    <scope>NUCLEOTIDE SEQUENCE [LARGE SCALE GENOMIC DNA]</scope>
    <source>
        <strain evidence="2 3">HM1:IMSS clone 6</strain>
    </source>
</reference>
<name>A0A5K1VCK7_ENTHI</name>
<dbReference type="PANTHER" id="PTHR36156:SF2">
    <property type="entry name" value="CUPIN TYPE-2 DOMAIN-CONTAINING PROTEIN"/>
    <property type="match status" value="1"/>
</dbReference>